<feature type="transmembrane region" description="Helical" evidence="1">
    <location>
        <begin position="106"/>
        <end position="123"/>
    </location>
</feature>
<dbReference type="Gene3D" id="3.40.50.1820">
    <property type="entry name" value="alpha/beta hydrolase"/>
    <property type="match status" value="1"/>
</dbReference>
<evidence type="ECO:0000256" key="1">
    <source>
        <dbReference type="SAM" id="Phobius"/>
    </source>
</evidence>
<dbReference type="PANTHER" id="PTHR33428:SF2">
    <property type="entry name" value="CHLOROPHYLLASE-2"/>
    <property type="match status" value="1"/>
</dbReference>
<feature type="transmembrane region" description="Helical" evidence="1">
    <location>
        <begin position="129"/>
        <end position="148"/>
    </location>
</feature>
<dbReference type="Pfam" id="PF07224">
    <property type="entry name" value="Chlorophyllase"/>
    <property type="match status" value="1"/>
</dbReference>
<dbReference type="InterPro" id="IPR017395">
    <property type="entry name" value="Chlorophyllase-like"/>
</dbReference>
<keyword evidence="1" id="KW-1133">Transmembrane helix</keyword>
<keyword evidence="1" id="KW-0812">Transmembrane</keyword>
<evidence type="ECO:0008006" key="3">
    <source>
        <dbReference type="Google" id="ProtNLM"/>
    </source>
</evidence>
<accession>A0A1B2DLN0</accession>
<dbReference type="GO" id="GO:0015996">
    <property type="term" value="P:chlorophyll catabolic process"/>
    <property type="evidence" value="ECO:0007669"/>
    <property type="project" value="TreeGrafter"/>
</dbReference>
<name>A0A1B2DLN0_9BACL</name>
<dbReference type="PANTHER" id="PTHR33428">
    <property type="entry name" value="CHLOROPHYLLASE-2, CHLOROPLASTIC"/>
    <property type="match status" value="1"/>
</dbReference>
<sequence length="762" mass="83765">MNTALGPLGIVPPPKLPRRQRLAQWLKARMQQRLAYDRPLFYHGSAGLVIFGTVAMVLVALGMPTGLGALVDIGGFVLINTLALYAAAQLCSVLLTLVFVPVPRLFAGYFIYVGLEAYFIFYYSEFGLLMSALFAAAYAICGALAGMLLGQILRLRGRGLAIAGIVVAGALLINVAANQLRGASDDAAPAADMGPYDSSADGALDMSLEDALPVAPIDAENPALPGGYSYRTFTYGSGSDKQRSEYAKETELLTTSVDASAYIKKWAWLKQQFWGFDQSELPLNARVWMPEGDGAFPLVLMVHGNHLMEEFSDAGYAYLGELLASRGFIAISVDENFLNYSVWSGIPEQDMKMRAWIMLKHIQQIQSFSTLTDNPFYSKVDFSKVSFIGHSRGGQAVAMAADYKRWFAKDEGLASIAEVDFASVVALAPTDKEVDKASARLKDVSYLTLQGARDGDVNSFYGDRQYIRTSFTLGSPYFKASLYMSEANHSRFNSDWGMMDERVPGGLFLNQHNMMTQAEQQQAAKVYIAAFLEATLHGNEAYKPLFENNKAARDWLPSSSDYVSRYEDASFLAAARYEEDVDKLTLPSGGKLSAEGFHVWEESEAKDRDNRNKGSRGAVLEWNAAATYTLDLAATYSEAVVSKGLDTFSFSMENAGDAAAVPQIELELVPAHGEAVRLPLSRFNDIPLPFETQFTIVPWLEKRMKEGKYKASMESVFQTYSLPVAWFAEAGGWPSGTEIKRITFYFSGAPGQVMLDDIGFYK</sequence>
<dbReference type="ESTHER" id="9bacl-a0a1b2dln0">
    <property type="family name" value="Chlorophyllase"/>
</dbReference>
<dbReference type="AlphaFoldDB" id="A0A1B2DLN0"/>
<evidence type="ECO:0000313" key="2">
    <source>
        <dbReference type="EMBL" id="ANY68624.1"/>
    </source>
</evidence>
<organism evidence="2">
    <name type="scientific">Paenibacillus sp. BIHB 4019</name>
    <dbReference type="NCBI Taxonomy" id="1870819"/>
    <lineage>
        <taxon>Bacteria</taxon>
        <taxon>Bacillati</taxon>
        <taxon>Bacillota</taxon>
        <taxon>Bacilli</taxon>
        <taxon>Bacillales</taxon>
        <taxon>Paenibacillaceae</taxon>
        <taxon>Paenibacillus</taxon>
    </lineage>
</organism>
<proteinExistence type="predicted"/>
<dbReference type="EMBL" id="CP016808">
    <property type="protein sequence ID" value="ANY68624.1"/>
    <property type="molecule type" value="Genomic_DNA"/>
</dbReference>
<feature type="transmembrane region" description="Helical" evidence="1">
    <location>
        <begin position="160"/>
        <end position="177"/>
    </location>
</feature>
<reference evidence="2" key="1">
    <citation type="submission" date="2016-08" db="EMBL/GenBank/DDBJ databases">
        <title>Complete Genome Seqeunce of Paenibacillus sp. BIHB 4019 from tea rhizoplane.</title>
        <authorList>
            <person name="Thakur R."/>
            <person name="Swarnkar M.K."/>
            <person name="Gulati A."/>
        </authorList>
    </citation>
    <scope>NUCLEOTIDE SEQUENCE [LARGE SCALE GENOMIC DNA]</scope>
    <source>
        <strain evidence="2">BIHB4019</strain>
    </source>
</reference>
<gene>
    <name evidence="2" type="ORF">BBD42_20720</name>
</gene>
<dbReference type="RefSeq" id="WP_099519730.1">
    <property type="nucleotide sequence ID" value="NZ_CP016808.1"/>
</dbReference>
<protein>
    <recommendedName>
        <fullName evidence="3">Alpha/beta hydrolase</fullName>
    </recommendedName>
</protein>
<dbReference type="InterPro" id="IPR029058">
    <property type="entry name" value="AB_hydrolase_fold"/>
</dbReference>
<dbReference type="SUPFAM" id="SSF53474">
    <property type="entry name" value="alpha/beta-Hydrolases"/>
    <property type="match status" value="1"/>
</dbReference>
<feature type="transmembrane region" description="Helical" evidence="1">
    <location>
        <begin position="73"/>
        <end position="99"/>
    </location>
</feature>
<keyword evidence="1" id="KW-0472">Membrane</keyword>
<dbReference type="GO" id="GO:0047746">
    <property type="term" value="F:chlorophyllase activity"/>
    <property type="evidence" value="ECO:0007669"/>
    <property type="project" value="TreeGrafter"/>
</dbReference>
<feature type="transmembrane region" description="Helical" evidence="1">
    <location>
        <begin position="40"/>
        <end position="61"/>
    </location>
</feature>